<dbReference type="Gene3D" id="1.20.1280.50">
    <property type="match status" value="1"/>
</dbReference>
<name>A0AAV1C037_OLDCO</name>
<dbReference type="NCBIfam" id="TIGR01640">
    <property type="entry name" value="F_box_assoc_1"/>
    <property type="match status" value="1"/>
</dbReference>
<evidence type="ECO:0000256" key="1">
    <source>
        <dbReference type="SAM" id="MobiDB-lite"/>
    </source>
</evidence>
<feature type="region of interest" description="Disordered" evidence="1">
    <location>
        <begin position="398"/>
        <end position="421"/>
    </location>
</feature>
<dbReference type="InterPro" id="IPR036047">
    <property type="entry name" value="F-box-like_dom_sf"/>
</dbReference>
<accession>A0AAV1C037</accession>
<dbReference type="PANTHER" id="PTHR31111">
    <property type="entry name" value="BNAA05G37150D PROTEIN-RELATED"/>
    <property type="match status" value="1"/>
</dbReference>
<feature type="compositionally biased region" description="Basic and acidic residues" evidence="1">
    <location>
        <begin position="401"/>
        <end position="413"/>
    </location>
</feature>
<gene>
    <name evidence="4" type="ORF">OLC1_LOCUS1439</name>
</gene>
<dbReference type="Pfam" id="PF12937">
    <property type="entry name" value="F-box-like"/>
    <property type="match status" value="1"/>
</dbReference>
<reference evidence="4" key="1">
    <citation type="submission" date="2023-03" db="EMBL/GenBank/DDBJ databases">
        <authorList>
            <person name="Julca I."/>
        </authorList>
    </citation>
    <scope>NUCLEOTIDE SEQUENCE</scope>
</reference>
<organism evidence="4 5">
    <name type="scientific">Oldenlandia corymbosa var. corymbosa</name>
    <dbReference type="NCBI Taxonomy" id="529605"/>
    <lineage>
        <taxon>Eukaryota</taxon>
        <taxon>Viridiplantae</taxon>
        <taxon>Streptophyta</taxon>
        <taxon>Embryophyta</taxon>
        <taxon>Tracheophyta</taxon>
        <taxon>Spermatophyta</taxon>
        <taxon>Magnoliopsida</taxon>
        <taxon>eudicotyledons</taxon>
        <taxon>Gunneridae</taxon>
        <taxon>Pentapetalae</taxon>
        <taxon>asterids</taxon>
        <taxon>lamiids</taxon>
        <taxon>Gentianales</taxon>
        <taxon>Rubiaceae</taxon>
        <taxon>Rubioideae</taxon>
        <taxon>Spermacoceae</taxon>
        <taxon>Hedyotis-Oldenlandia complex</taxon>
        <taxon>Oldenlandia</taxon>
    </lineage>
</organism>
<sequence length="687" mass="79335">MEESPFIPREMLLKILPPLPVKSLMRFKCVSKFWLSVITDPSLAEMHRGGSQGVLLCEPFFPRPYEKAVLYFLPLDNDDGHRSTQIRHYSNVDHRSVDPVDRPKDEGRRMTNVVNGLVCFYRGKNSWLYNIATREIMKLPVSTYEAWNGSGDVGIYHLCFDPVLKSYKLLNLCLNRDRRLSIDAKCEILTIGSNMSWRDVNLCGFRGKTGPRRWSESSGVLYWRINVDHGDGGDKRRLLVFDVAQEKFQLIPLQTRPESWRRNYYYLPYFGPTMALMSKFHDEHGLRHGSFVLCNIRRNPGAEELEFVWGDEEEFVLPSQVLFLQPDGILPNGKVLISNFKDFPASFYLYDPMKKETKEIEMEIDPSSSSTIFGLGRNCGLDWQHCHQRDRCTTLRSQINHARDQPNEVKSESNEMDSPTSTQIRHYSTVDHRHNHPGGPVSVRSYKGERRWATNVVKGLVCFYSGKLSWLYNIATRESLRLPDSSYEDDRGHGNYHLGFDPVLNQYKLLNFCEDREYGLYDEEDDDDSILVFDIAEEKFHIIPFPKPETGTQRYRKTYRPIFGPMAVVSSLKKGSSFLFRNWRNPGEEGGETVWGEEKEFALPSRRSPFLAHGILPNGNVLISHSCGFPASIYLNDPKEKGTKEIVMHIDSSSSSTIFGSKYGVHWDSRHRFYYEENIISLRCLTS</sequence>
<dbReference type="SUPFAM" id="SSF81383">
    <property type="entry name" value="F-box domain"/>
    <property type="match status" value="1"/>
</dbReference>
<proteinExistence type="predicted"/>
<evidence type="ECO:0000259" key="2">
    <source>
        <dbReference type="Pfam" id="PF08268"/>
    </source>
</evidence>
<evidence type="ECO:0000313" key="5">
    <source>
        <dbReference type="Proteomes" id="UP001161247"/>
    </source>
</evidence>
<protein>
    <submittedName>
        <fullName evidence="4">OLC1v1023471C1</fullName>
    </submittedName>
</protein>
<feature type="domain" description="F-box associated beta-propeller type 3" evidence="2">
    <location>
        <begin position="447"/>
        <end position="517"/>
    </location>
</feature>
<dbReference type="InterPro" id="IPR013187">
    <property type="entry name" value="F-box-assoc_dom_typ3"/>
</dbReference>
<feature type="domain" description="F-box associated beta-propeller type 3" evidence="2">
    <location>
        <begin position="101"/>
        <end position="285"/>
    </location>
</feature>
<dbReference type="AlphaFoldDB" id="A0AAV1C037"/>
<dbReference type="InterPro" id="IPR017451">
    <property type="entry name" value="F-box-assoc_interact_dom"/>
</dbReference>
<evidence type="ECO:0000259" key="3">
    <source>
        <dbReference type="Pfam" id="PF12937"/>
    </source>
</evidence>
<dbReference type="Pfam" id="PF08268">
    <property type="entry name" value="FBA_3"/>
    <property type="match status" value="2"/>
</dbReference>
<dbReference type="InterPro" id="IPR001810">
    <property type="entry name" value="F-box_dom"/>
</dbReference>
<keyword evidence="5" id="KW-1185">Reference proteome</keyword>
<feature type="domain" description="F-box" evidence="3">
    <location>
        <begin position="7"/>
        <end position="43"/>
    </location>
</feature>
<dbReference type="PANTHER" id="PTHR31111:SF138">
    <property type="entry name" value="F-BOX ASSOCIATED DOMAIN-CONTAINING PROTEIN"/>
    <property type="match status" value="1"/>
</dbReference>
<dbReference type="EMBL" id="OX459118">
    <property type="protein sequence ID" value="CAI9088994.1"/>
    <property type="molecule type" value="Genomic_DNA"/>
</dbReference>
<dbReference type="Proteomes" id="UP001161247">
    <property type="component" value="Chromosome 1"/>
</dbReference>
<evidence type="ECO:0000313" key="4">
    <source>
        <dbReference type="EMBL" id="CAI9088994.1"/>
    </source>
</evidence>